<comment type="caution">
    <text evidence="1">The sequence shown here is derived from an EMBL/GenBank/DDBJ whole genome shotgun (WGS) entry which is preliminary data.</text>
</comment>
<organism evidence="1 2">
    <name type="scientific">Trichomalopsis sarcophagae</name>
    <dbReference type="NCBI Taxonomy" id="543379"/>
    <lineage>
        <taxon>Eukaryota</taxon>
        <taxon>Metazoa</taxon>
        <taxon>Ecdysozoa</taxon>
        <taxon>Arthropoda</taxon>
        <taxon>Hexapoda</taxon>
        <taxon>Insecta</taxon>
        <taxon>Pterygota</taxon>
        <taxon>Neoptera</taxon>
        <taxon>Endopterygota</taxon>
        <taxon>Hymenoptera</taxon>
        <taxon>Apocrita</taxon>
        <taxon>Proctotrupomorpha</taxon>
        <taxon>Chalcidoidea</taxon>
        <taxon>Pteromalidae</taxon>
        <taxon>Pteromalinae</taxon>
        <taxon>Trichomalopsis</taxon>
    </lineage>
</organism>
<reference evidence="1 2" key="1">
    <citation type="journal article" date="2017" name="Curr. Biol.">
        <title>The Evolution of Venom by Co-option of Single-Copy Genes.</title>
        <authorList>
            <person name="Martinson E.O."/>
            <person name="Mrinalini"/>
            <person name="Kelkar Y.D."/>
            <person name="Chang C.H."/>
            <person name="Werren J.H."/>
        </authorList>
    </citation>
    <scope>NUCLEOTIDE SEQUENCE [LARGE SCALE GENOMIC DNA]</scope>
    <source>
        <strain evidence="1 2">Alberta</strain>
        <tissue evidence="1">Whole body</tissue>
    </source>
</reference>
<accession>A0A232F3P8</accession>
<keyword evidence="2" id="KW-1185">Reference proteome</keyword>
<dbReference type="EMBL" id="NNAY01001112">
    <property type="protein sequence ID" value="OXU25098.1"/>
    <property type="molecule type" value="Genomic_DNA"/>
</dbReference>
<evidence type="ECO:0000313" key="2">
    <source>
        <dbReference type="Proteomes" id="UP000215335"/>
    </source>
</evidence>
<proteinExistence type="predicted"/>
<gene>
    <name evidence="1" type="ORF">TSAR_008835</name>
</gene>
<protein>
    <submittedName>
        <fullName evidence="1">Uncharacterized protein</fullName>
    </submittedName>
</protein>
<dbReference type="AlphaFoldDB" id="A0A232F3P8"/>
<evidence type="ECO:0000313" key="1">
    <source>
        <dbReference type="EMBL" id="OXU25098.1"/>
    </source>
</evidence>
<sequence>MDDKCQALLELCSSLGAEHFSSDLSGQYITKVISMYFCLLNANFEGGMPKSDQPILEDEPILSKHFSKEELLWIAILAGHDKSAELLVRSGAVDVKNGSNVNAADDKGYRLTSKQVTTTCVSRYTWLPRLEESASLLYTNEDKDARPEFRRIAVNRRETSLIKARQRIIERYPRLQKYYLNCFEEITRFIETCTLYELTVPNRCAYAKSQLRRTYFKLSAYTGTGEAD</sequence>
<name>A0A232F3P8_9HYME</name>
<dbReference type="Proteomes" id="UP000215335">
    <property type="component" value="Unassembled WGS sequence"/>
</dbReference>